<evidence type="ECO:0000313" key="2">
    <source>
        <dbReference type="EMBL" id="SAM04474.1"/>
    </source>
</evidence>
<dbReference type="AlphaFoldDB" id="A0A163JYW4"/>
<dbReference type="InParanoid" id="A0A163JYW4"/>
<feature type="compositionally biased region" description="Low complexity" evidence="1">
    <location>
        <begin position="246"/>
        <end position="272"/>
    </location>
</feature>
<feature type="compositionally biased region" description="Acidic residues" evidence="1">
    <location>
        <begin position="1"/>
        <end position="20"/>
    </location>
</feature>
<keyword evidence="3" id="KW-1185">Reference proteome</keyword>
<accession>A0A163JYW4</accession>
<evidence type="ECO:0000256" key="1">
    <source>
        <dbReference type="SAM" id="MobiDB-lite"/>
    </source>
</evidence>
<sequence length="293" mass="31191">MSDSESISDYESISDNESLTDNESSITTIEELAEFFMKEMTGLKNHLAAANARAAAQSATSSAPIVGQPLNKTPIRKPTTASKRMKKPIVAAILDHLLEDTKFTFSDQVLKKVSASNSLSPKERQAFAVYDLLSMWARNIANEERMFTGESITFAKLPAAKQQELVQSLEARAAKKNLHISRCEGSWMATALLKEKFANHADNATRVQKKKGVAAPSAVGSLDEFLMLHPKRARRDSSSPSSLGRPTTDSVAASTSVPSSFSASASVPVSSSSPPPPSPAYASGSADSGPASA</sequence>
<dbReference type="EMBL" id="LT554386">
    <property type="protein sequence ID" value="SAM04474.1"/>
    <property type="molecule type" value="Genomic_DNA"/>
</dbReference>
<reference evidence="2" key="1">
    <citation type="submission" date="2016-04" db="EMBL/GenBank/DDBJ databases">
        <authorList>
            <person name="Evans L.H."/>
            <person name="Alamgir A."/>
            <person name="Owens N."/>
            <person name="Weber N.D."/>
            <person name="Virtaneva K."/>
            <person name="Barbian K."/>
            <person name="Babar A."/>
            <person name="Rosenke K."/>
        </authorList>
    </citation>
    <scope>NUCLEOTIDE SEQUENCE [LARGE SCALE GENOMIC DNA]</scope>
    <source>
        <strain evidence="2">CBS 101.48</strain>
    </source>
</reference>
<protein>
    <submittedName>
        <fullName evidence="2">Uncharacterized protein</fullName>
    </submittedName>
</protein>
<gene>
    <name evidence="2" type="primary">ABSGL_10338.1 scaffold 11921</name>
</gene>
<name>A0A163JYW4_ABSGL</name>
<organism evidence="2">
    <name type="scientific">Absidia glauca</name>
    <name type="common">Pin mould</name>
    <dbReference type="NCBI Taxonomy" id="4829"/>
    <lineage>
        <taxon>Eukaryota</taxon>
        <taxon>Fungi</taxon>
        <taxon>Fungi incertae sedis</taxon>
        <taxon>Mucoromycota</taxon>
        <taxon>Mucoromycotina</taxon>
        <taxon>Mucoromycetes</taxon>
        <taxon>Mucorales</taxon>
        <taxon>Cunninghamellaceae</taxon>
        <taxon>Absidia</taxon>
    </lineage>
</organism>
<feature type="compositionally biased region" description="Low complexity" evidence="1">
    <location>
        <begin position="280"/>
        <end position="293"/>
    </location>
</feature>
<feature type="region of interest" description="Disordered" evidence="1">
    <location>
        <begin position="230"/>
        <end position="293"/>
    </location>
</feature>
<proteinExistence type="predicted"/>
<feature type="region of interest" description="Disordered" evidence="1">
    <location>
        <begin position="1"/>
        <end position="24"/>
    </location>
</feature>
<evidence type="ECO:0000313" key="3">
    <source>
        <dbReference type="Proteomes" id="UP000078561"/>
    </source>
</evidence>
<dbReference type="Proteomes" id="UP000078561">
    <property type="component" value="Unassembled WGS sequence"/>
</dbReference>